<evidence type="ECO:0000313" key="2">
    <source>
        <dbReference type="EMBL" id="TKR25460.1"/>
    </source>
</evidence>
<dbReference type="EMBL" id="QKNX01000003">
    <property type="protein sequence ID" value="TKR25460.1"/>
    <property type="molecule type" value="Genomic_DNA"/>
</dbReference>
<evidence type="ECO:0000313" key="3">
    <source>
        <dbReference type="Proteomes" id="UP000308037"/>
    </source>
</evidence>
<protein>
    <submittedName>
        <fullName evidence="2">Agl cluster protein AglQ</fullName>
    </submittedName>
</protein>
<proteinExistence type="predicted"/>
<accession>A0A4U5J8N2</accession>
<dbReference type="GO" id="GO:0005975">
    <property type="term" value="P:carbohydrate metabolic process"/>
    <property type="evidence" value="ECO:0007669"/>
    <property type="project" value="InterPro"/>
</dbReference>
<reference evidence="2 3" key="1">
    <citation type="submission" date="2019-04" db="EMBL/GenBank/DDBJ databases">
        <title>Natronomonas sp. F20-122 a newhaloarchaeon isolated from a saline saltern of Isla Bacuta, Huelva, Spain.</title>
        <authorList>
            <person name="Duran-Viseras A."/>
            <person name="Sanchez-Porro C."/>
            <person name="Ventosa A."/>
        </authorList>
    </citation>
    <scope>NUCLEOTIDE SEQUENCE [LARGE SCALE GENOMIC DNA]</scope>
    <source>
        <strain evidence="2 3">F20-122</strain>
    </source>
</reference>
<dbReference type="SUPFAM" id="SSF48208">
    <property type="entry name" value="Six-hairpin glycosidases"/>
    <property type="match status" value="1"/>
</dbReference>
<dbReference type="Proteomes" id="UP000308037">
    <property type="component" value="Unassembled WGS sequence"/>
</dbReference>
<name>A0A4U5J8N2_9EURY</name>
<comment type="caution">
    <text evidence="2">The sequence shown here is derived from an EMBL/GenBank/DDBJ whole genome shotgun (WGS) entry which is preliminary data.</text>
</comment>
<dbReference type="AlphaFoldDB" id="A0A4U5J8N2"/>
<dbReference type="RefSeq" id="WP_137276459.1">
    <property type="nucleotide sequence ID" value="NZ_QKNX01000003.1"/>
</dbReference>
<organism evidence="2 3">
    <name type="scientific">Natronomonas salsuginis</name>
    <dbReference type="NCBI Taxonomy" id="2217661"/>
    <lineage>
        <taxon>Archaea</taxon>
        <taxon>Methanobacteriati</taxon>
        <taxon>Methanobacteriota</taxon>
        <taxon>Stenosarchaea group</taxon>
        <taxon>Halobacteria</taxon>
        <taxon>Halobacteriales</taxon>
        <taxon>Natronomonadaceae</taxon>
        <taxon>Natronomonas</taxon>
    </lineage>
</organism>
<keyword evidence="3" id="KW-1185">Reference proteome</keyword>
<sequence>MKLCDYIRVVADNAVSQQRSDGSFPPGCNGPHQDSETPVRNTSHYLVLLCELYLQTEDEAYLNSANSAAAYLSSKEARPYGYTFHHRDSNVKDHCNGLIGQAWTIEAIAKYSNIVDCPELIKTAEEVFLQHPFDDRLGLWKRVEINGKVLCFDSTFNHQLWFASAGALLSTSNDVDPEINKRISHFLDKIESQINIDNRGLIELGAQPPKKMWPYIAIADQRARMTLVLLAVRIPMRDSDLFRELFIKLTPFSRLPATSKVAREKKIGYQSFHLYGFALLKKVYPDHKLWSTSWIDRIFTAIESDTFVDELEDTIYGYPYNVSGIELAYALDEFDRGTKLDQEQWLSRQFKKCWDNEKETFARNNPDPETLTARLYEAARLSDWDIEISLEDK</sequence>
<dbReference type="InterPro" id="IPR008928">
    <property type="entry name" value="6-hairpin_glycosidase_sf"/>
</dbReference>
<feature type="region of interest" description="Disordered" evidence="1">
    <location>
        <begin position="17"/>
        <end position="39"/>
    </location>
</feature>
<evidence type="ECO:0000256" key="1">
    <source>
        <dbReference type="SAM" id="MobiDB-lite"/>
    </source>
</evidence>
<gene>
    <name evidence="2" type="ORF">DM868_08525</name>
</gene>
<dbReference type="OrthoDB" id="242579at2157"/>